<evidence type="ECO:0000256" key="2">
    <source>
        <dbReference type="ARBA" id="ARBA00023125"/>
    </source>
</evidence>
<dbReference type="InterPro" id="IPR010982">
    <property type="entry name" value="Lambda_DNA-bd_dom_sf"/>
</dbReference>
<dbReference type="InterPro" id="IPR025997">
    <property type="entry name" value="SBP_2_dom"/>
</dbReference>
<keyword evidence="2" id="KW-0238">DNA-binding</keyword>
<keyword evidence="6" id="KW-1185">Reference proteome</keyword>
<keyword evidence="1" id="KW-0805">Transcription regulation</keyword>
<dbReference type="GO" id="GO:0003700">
    <property type="term" value="F:DNA-binding transcription factor activity"/>
    <property type="evidence" value="ECO:0007669"/>
    <property type="project" value="TreeGrafter"/>
</dbReference>
<evidence type="ECO:0000259" key="4">
    <source>
        <dbReference type="PROSITE" id="PS50932"/>
    </source>
</evidence>
<dbReference type="EMBL" id="FOHO01000023">
    <property type="protein sequence ID" value="SEU07025.1"/>
    <property type="molecule type" value="Genomic_DNA"/>
</dbReference>
<protein>
    <submittedName>
        <fullName evidence="5">Transcriptional regulator, LacI family</fullName>
    </submittedName>
</protein>
<dbReference type="CDD" id="cd01392">
    <property type="entry name" value="HTH_LacI"/>
    <property type="match status" value="1"/>
</dbReference>
<dbReference type="Pfam" id="PF13407">
    <property type="entry name" value="Peripla_BP_4"/>
    <property type="match status" value="1"/>
</dbReference>
<accession>A0A1I0JAN0</accession>
<dbReference type="Gene3D" id="1.10.260.40">
    <property type="entry name" value="lambda repressor-like DNA-binding domains"/>
    <property type="match status" value="1"/>
</dbReference>
<keyword evidence="3" id="KW-0804">Transcription</keyword>
<dbReference type="OrthoDB" id="9805774at2"/>
<sequence length="352" mass="37557">MGTPTLSDVARAAGVSYATADRVVNSRGNVAAKSIEKVNAAVAALGYVRNVAAANLSKRRIYRFVFLLPAGPNAFFARMRAHLSLMADHLAQDNIRAEVQEIAAFSASGLEQALRDLHGTDCDGIAAVGLHSRDLEPALAALRDQGTQIVGLVSDLPRDHRAAYIGIDNVMAGRTAARLLGMAHGGNPGRVQVLAGSLDAGDHADRFAGFSEVIARDFPAIEILPLIETRDQASKVHDAAMLATRLAATAIYNVGAGNSGLIRALSERPGDGRCICIIHELVDHSRRALEAGLIDLIIDQRPDVEINRALTLLRALCDGRPLPPMPELVPTIYVRDNLPGQDMTSFFEGQAQ</sequence>
<name>A0A1I0JAN0_9RHOB</name>
<dbReference type="SUPFAM" id="SSF53822">
    <property type="entry name" value="Periplasmic binding protein-like I"/>
    <property type="match status" value="1"/>
</dbReference>
<dbReference type="PANTHER" id="PTHR30146">
    <property type="entry name" value="LACI-RELATED TRANSCRIPTIONAL REPRESSOR"/>
    <property type="match status" value="1"/>
</dbReference>
<dbReference type="PANTHER" id="PTHR30146:SF152">
    <property type="entry name" value="TRANSCRIPTIONAL REGULATORY PROTEIN"/>
    <property type="match status" value="1"/>
</dbReference>
<dbReference type="SMART" id="SM00354">
    <property type="entry name" value="HTH_LACI"/>
    <property type="match status" value="1"/>
</dbReference>
<dbReference type="CDD" id="cd06307">
    <property type="entry name" value="PBP1_sugar_binding"/>
    <property type="match status" value="1"/>
</dbReference>
<evidence type="ECO:0000313" key="5">
    <source>
        <dbReference type="EMBL" id="SEU07025.1"/>
    </source>
</evidence>
<dbReference type="Pfam" id="PF00356">
    <property type="entry name" value="LacI"/>
    <property type="match status" value="1"/>
</dbReference>
<dbReference type="InterPro" id="IPR000843">
    <property type="entry name" value="HTH_LacI"/>
</dbReference>
<dbReference type="STRING" id="364199.SAMN04489858_12335"/>
<dbReference type="RefSeq" id="WP_090738006.1">
    <property type="nucleotide sequence ID" value="NZ_FOHO01000023.1"/>
</dbReference>
<organism evidence="5 6">
    <name type="scientific">Paracoccus homiensis</name>
    <dbReference type="NCBI Taxonomy" id="364199"/>
    <lineage>
        <taxon>Bacteria</taxon>
        <taxon>Pseudomonadati</taxon>
        <taxon>Pseudomonadota</taxon>
        <taxon>Alphaproteobacteria</taxon>
        <taxon>Rhodobacterales</taxon>
        <taxon>Paracoccaceae</taxon>
        <taxon>Paracoccus</taxon>
    </lineage>
</organism>
<evidence type="ECO:0000313" key="6">
    <source>
        <dbReference type="Proteomes" id="UP000199180"/>
    </source>
</evidence>
<gene>
    <name evidence="5" type="ORF">SAMN04489858_12335</name>
</gene>
<feature type="domain" description="HTH lacI-type" evidence="4">
    <location>
        <begin position="4"/>
        <end position="58"/>
    </location>
</feature>
<dbReference type="AlphaFoldDB" id="A0A1I0JAN0"/>
<dbReference type="PROSITE" id="PS50932">
    <property type="entry name" value="HTH_LACI_2"/>
    <property type="match status" value="1"/>
</dbReference>
<dbReference type="GO" id="GO:0000976">
    <property type="term" value="F:transcription cis-regulatory region binding"/>
    <property type="evidence" value="ECO:0007669"/>
    <property type="project" value="TreeGrafter"/>
</dbReference>
<evidence type="ECO:0000256" key="3">
    <source>
        <dbReference type="ARBA" id="ARBA00023163"/>
    </source>
</evidence>
<reference evidence="5 6" key="1">
    <citation type="submission" date="2016-10" db="EMBL/GenBank/DDBJ databases">
        <authorList>
            <person name="de Groot N.N."/>
        </authorList>
    </citation>
    <scope>NUCLEOTIDE SEQUENCE [LARGE SCALE GENOMIC DNA]</scope>
    <source>
        <strain evidence="5 6">DSM 17862</strain>
    </source>
</reference>
<dbReference type="InterPro" id="IPR028082">
    <property type="entry name" value="Peripla_BP_I"/>
</dbReference>
<dbReference type="Proteomes" id="UP000199180">
    <property type="component" value="Unassembled WGS sequence"/>
</dbReference>
<dbReference type="Gene3D" id="3.40.50.2300">
    <property type="match status" value="2"/>
</dbReference>
<dbReference type="SUPFAM" id="SSF47413">
    <property type="entry name" value="lambda repressor-like DNA-binding domains"/>
    <property type="match status" value="1"/>
</dbReference>
<proteinExistence type="predicted"/>
<evidence type="ECO:0000256" key="1">
    <source>
        <dbReference type="ARBA" id="ARBA00023015"/>
    </source>
</evidence>
<dbReference type="PROSITE" id="PS00356">
    <property type="entry name" value="HTH_LACI_1"/>
    <property type="match status" value="1"/>
</dbReference>